<organism evidence="1 2">
    <name type="scientific">Bacteriovorax stolpii</name>
    <name type="common">Bdellovibrio stolpii</name>
    <dbReference type="NCBI Taxonomy" id="960"/>
    <lineage>
        <taxon>Bacteria</taxon>
        <taxon>Pseudomonadati</taxon>
        <taxon>Bdellovibrionota</taxon>
        <taxon>Bacteriovoracia</taxon>
        <taxon>Bacteriovoracales</taxon>
        <taxon>Bacteriovoracaceae</taxon>
        <taxon>Bacteriovorax</taxon>
    </lineage>
</organism>
<dbReference type="AlphaFoldDB" id="A0A2K9NN04"/>
<keyword evidence="2" id="KW-1185">Reference proteome</keyword>
<dbReference type="KEGG" id="bsto:C0V70_01950"/>
<dbReference type="EMBL" id="CP025704">
    <property type="protein sequence ID" value="AUN96887.1"/>
    <property type="molecule type" value="Genomic_DNA"/>
</dbReference>
<sequence length="316" mass="35654">MTKLIKPFFLVSLLFAQASAFAAKEVVTQDFVADSLSAKEKAQIASWIANKKVESIISGTITLHPNIKVPPGGELHLRLVNFSSIYRPFIFKRFYKVQFPYKFEIKTSDFVGNIGLPALFEPYYLEAFYYRYLPNRTPRYDDFSSNLVAGGEAWGDPGRPYPLSFGQVRNFQLNFWWTPELFGSKYSAPIKDSPGLMSGWLYLSALLRKDLKDVKQVEGNIYICDKNLKLIKSAPFKISDLSAPLEWHTELATPITGFISVIGEAKKEKGESVYLYGTRANARVSVSLPVSNLKIALTTSSNTKWQPCLSENYHGK</sequence>
<evidence type="ECO:0000313" key="2">
    <source>
        <dbReference type="Proteomes" id="UP000235584"/>
    </source>
</evidence>
<gene>
    <name evidence="1" type="ORF">C0V70_01950</name>
</gene>
<accession>A0A2K9NN04</accession>
<reference evidence="1 2" key="1">
    <citation type="submission" date="2018-01" db="EMBL/GenBank/DDBJ databases">
        <title>Complete genome sequence of Bacteriovorax stolpii DSM12778.</title>
        <authorList>
            <person name="Tang B."/>
            <person name="Chang J."/>
        </authorList>
    </citation>
    <scope>NUCLEOTIDE SEQUENCE [LARGE SCALE GENOMIC DNA]</scope>
    <source>
        <strain evidence="1 2">DSM 12778</strain>
    </source>
</reference>
<dbReference type="Proteomes" id="UP000235584">
    <property type="component" value="Chromosome"/>
</dbReference>
<protein>
    <submittedName>
        <fullName evidence="1">Uncharacterized protein</fullName>
    </submittedName>
</protein>
<name>A0A2K9NN04_BACTC</name>
<proteinExistence type="predicted"/>
<dbReference type="RefSeq" id="WP_102242182.1">
    <property type="nucleotide sequence ID" value="NZ_CP025704.1"/>
</dbReference>
<evidence type="ECO:0000313" key="1">
    <source>
        <dbReference type="EMBL" id="AUN96887.1"/>
    </source>
</evidence>